<keyword evidence="9" id="KW-1185">Reference proteome</keyword>
<dbReference type="eggNOG" id="KOG0910">
    <property type="taxonomic scope" value="Eukaryota"/>
</dbReference>
<evidence type="ECO:0000256" key="6">
    <source>
        <dbReference type="SAM" id="MobiDB-lite"/>
    </source>
</evidence>
<evidence type="ECO:0000256" key="1">
    <source>
        <dbReference type="ARBA" id="ARBA00022448"/>
    </source>
</evidence>
<dbReference type="PROSITE" id="PS51352">
    <property type="entry name" value="THIOREDOXIN_2"/>
    <property type="match status" value="1"/>
</dbReference>
<dbReference type="Gramene" id="KQL08737">
    <property type="protein sequence ID" value="KQL08737"/>
    <property type="gene ID" value="SETIT_002473mg"/>
</dbReference>
<dbReference type="FunCoup" id="K3XKQ2">
    <property type="interactions" value="312"/>
</dbReference>
<dbReference type="AlphaFoldDB" id="K3XKQ2"/>
<dbReference type="GO" id="GO:0015035">
    <property type="term" value="F:protein-disulfide reductase activity"/>
    <property type="evidence" value="ECO:0007669"/>
    <property type="project" value="InterPro"/>
</dbReference>
<keyword evidence="4" id="KW-1015">Disulfide bond</keyword>
<dbReference type="STRING" id="4555.K3XKQ2"/>
<dbReference type="NCBIfam" id="TIGR01068">
    <property type="entry name" value="thioredoxin"/>
    <property type="match status" value="1"/>
</dbReference>
<dbReference type="Gene3D" id="3.40.30.10">
    <property type="entry name" value="Glutaredoxin"/>
    <property type="match status" value="1"/>
</dbReference>
<dbReference type="EnsemblPlants" id="KQL08737">
    <property type="protein sequence ID" value="KQL08737"/>
    <property type="gene ID" value="SETIT_002473mg"/>
</dbReference>
<evidence type="ECO:0000313" key="9">
    <source>
        <dbReference type="Proteomes" id="UP000004995"/>
    </source>
</evidence>
<proteinExistence type="predicted"/>
<dbReference type="Gramene" id="KQL08739">
    <property type="protein sequence ID" value="KQL08739"/>
    <property type="gene ID" value="SETIT_002473mg"/>
</dbReference>
<dbReference type="GO" id="GO:0045454">
    <property type="term" value="P:cell redox homeostasis"/>
    <property type="evidence" value="ECO:0000318"/>
    <property type="project" value="GO_Central"/>
</dbReference>
<dbReference type="InterPro" id="IPR017937">
    <property type="entry name" value="Thioredoxin_CS"/>
</dbReference>
<name>K3XKQ2_SETIT</name>
<organism evidence="8 9">
    <name type="scientific">Setaria italica</name>
    <name type="common">Foxtail millet</name>
    <name type="synonym">Panicum italicum</name>
    <dbReference type="NCBI Taxonomy" id="4555"/>
    <lineage>
        <taxon>Eukaryota</taxon>
        <taxon>Viridiplantae</taxon>
        <taxon>Streptophyta</taxon>
        <taxon>Embryophyta</taxon>
        <taxon>Tracheophyta</taxon>
        <taxon>Spermatophyta</taxon>
        <taxon>Magnoliopsida</taxon>
        <taxon>Liliopsida</taxon>
        <taxon>Poales</taxon>
        <taxon>Poaceae</taxon>
        <taxon>PACMAD clade</taxon>
        <taxon>Panicoideae</taxon>
        <taxon>Panicodae</taxon>
        <taxon>Paniceae</taxon>
        <taxon>Cenchrinae</taxon>
        <taxon>Setaria</taxon>
    </lineage>
</organism>
<dbReference type="FunFam" id="3.40.30.10:FF:000001">
    <property type="entry name" value="Thioredoxin"/>
    <property type="match status" value="1"/>
</dbReference>
<dbReference type="SUPFAM" id="SSF52833">
    <property type="entry name" value="Thioredoxin-like"/>
    <property type="match status" value="1"/>
</dbReference>
<keyword evidence="2" id="KW-0809">Transit peptide</keyword>
<dbReference type="PROSITE" id="PS00194">
    <property type="entry name" value="THIOREDOXIN_1"/>
    <property type="match status" value="1"/>
</dbReference>
<keyword evidence="5" id="KW-0676">Redox-active center</keyword>
<accession>K3XKQ2</accession>
<reference evidence="9" key="1">
    <citation type="journal article" date="2012" name="Nat. Biotechnol.">
        <title>Reference genome sequence of the model plant Setaria.</title>
        <authorList>
            <person name="Bennetzen J.L."/>
            <person name="Schmutz J."/>
            <person name="Wang H."/>
            <person name="Percifield R."/>
            <person name="Hawkins J."/>
            <person name="Pontaroli A.C."/>
            <person name="Estep M."/>
            <person name="Feng L."/>
            <person name="Vaughn J.N."/>
            <person name="Grimwood J."/>
            <person name="Jenkins J."/>
            <person name="Barry K."/>
            <person name="Lindquist E."/>
            <person name="Hellsten U."/>
            <person name="Deshpande S."/>
            <person name="Wang X."/>
            <person name="Wu X."/>
            <person name="Mitros T."/>
            <person name="Triplett J."/>
            <person name="Yang X."/>
            <person name="Ye C.Y."/>
            <person name="Mauro-Herrera M."/>
            <person name="Wang L."/>
            <person name="Li P."/>
            <person name="Sharma M."/>
            <person name="Sharma R."/>
            <person name="Ronald P.C."/>
            <person name="Panaud O."/>
            <person name="Kellogg E.A."/>
            <person name="Brutnell T.P."/>
            <person name="Doust A.N."/>
            <person name="Tuskan G.A."/>
            <person name="Rokhsar D."/>
            <person name="Devos K.M."/>
        </authorList>
    </citation>
    <scope>NUCLEOTIDE SEQUENCE [LARGE SCALE GENOMIC DNA]</scope>
    <source>
        <strain evidence="9">cv. Yugu1</strain>
    </source>
</reference>
<dbReference type="PRINTS" id="PR00421">
    <property type="entry name" value="THIOREDOXIN"/>
</dbReference>
<feature type="domain" description="Thioredoxin" evidence="7">
    <location>
        <begin position="159"/>
        <end position="282"/>
    </location>
</feature>
<keyword evidence="3" id="KW-0249">Electron transport</keyword>
<dbReference type="Gramene" id="KQL08738">
    <property type="protein sequence ID" value="KQL08738"/>
    <property type="gene ID" value="SETIT_002473mg"/>
</dbReference>
<keyword evidence="1" id="KW-0813">Transport</keyword>
<dbReference type="CDD" id="cd02947">
    <property type="entry name" value="TRX_family"/>
    <property type="match status" value="1"/>
</dbReference>
<dbReference type="OMA" id="GIRFAIC"/>
<dbReference type="PANTHER" id="PTHR45663">
    <property type="entry name" value="GEO12009P1"/>
    <property type="match status" value="1"/>
</dbReference>
<feature type="region of interest" description="Disordered" evidence="6">
    <location>
        <begin position="56"/>
        <end position="87"/>
    </location>
</feature>
<dbReference type="PANTHER" id="PTHR45663:SF15">
    <property type="entry name" value="THIOREDOXIN Y1, CHLOROPLASTIC"/>
    <property type="match status" value="1"/>
</dbReference>
<evidence type="ECO:0000256" key="5">
    <source>
        <dbReference type="ARBA" id="ARBA00023284"/>
    </source>
</evidence>
<reference evidence="8" key="2">
    <citation type="submission" date="2018-08" db="UniProtKB">
        <authorList>
            <consortium name="EnsemblPlants"/>
        </authorList>
    </citation>
    <scope>IDENTIFICATION</scope>
    <source>
        <strain evidence="8">Yugu1</strain>
    </source>
</reference>
<sequence length="285" mass="31291">MGIRFAICMGAERRLDDDRKLEITGTDKGEGSKDYRVLDLLPDDVEWILRRAHGASAERTPRIGGSGRLNFSSPQSPSKNFGERGFGAERDPTGGACRCRLGARGKADKARRPPMAAFNTATAAAVLASPTPCRPSALAARLPAARWAPLRCSPPTLGLRRGTTGPSRRGSAALRVEAKKQTFSSFDELLEKSEKPLLVDFYATWCGPCQYMVPILQEVSEKLSDKIQVVKIDTEKYTSIANRYRIEALPTFIIFKNGKPCHRFEGALPANQLIEQIENVLAVTE</sequence>
<dbReference type="EMBL" id="AGNK02003467">
    <property type="status" value="NOT_ANNOTATED_CDS"/>
    <property type="molecule type" value="Genomic_DNA"/>
</dbReference>
<dbReference type="Proteomes" id="UP000004995">
    <property type="component" value="Unassembled WGS sequence"/>
</dbReference>
<evidence type="ECO:0000256" key="3">
    <source>
        <dbReference type="ARBA" id="ARBA00022982"/>
    </source>
</evidence>
<dbReference type="HOGENOM" id="CLU_977953_0_0_1"/>
<dbReference type="EnsemblPlants" id="KQL08739">
    <property type="protein sequence ID" value="KQL08739"/>
    <property type="gene ID" value="SETIT_002473mg"/>
</dbReference>
<dbReference type="InterPro" id="IPR005746">
    <property type="entry name" value="Thioredoxin"/>
</dbReference>
<evidence type="ECO:0000313" key="8">
    <source>
        <dbReference type="EnsemblPlants" id="KQL08737"/>
    </source>
</evidence>
<protein>
    <recommendedName>
        <fullName evidence="7">Thioredoxin domain-containing protein</fullName>
    </recommendedName>
</protein>
<evidence type="ECO:0000256" key="4">
    <source>
        <dbReference type="ARBA" id="ARBA00023157"/>
    </source>
</evidence>
<evidence type="ECO:0000256" key="2">
    <source>
        <dbReference type="ARBA" id="ARBA00022946"/>
    </source>
</evidence>
<evidence type="ECO:0000259" key="7">
    <source>
        <dbReference type="PROSITE" id="PS51352"/>
    </source>
</evidence>
<feature type="compositionally biased region" description="Polar residues" evidence="6">
    <location>
        <begin position="69"/>
        <end position="79"/>
    </location>
</feature>
<dbReference type="EnsemblPlants" id="KQL08738">
    <property type="protein sequence ID" value="KQL08738"/>
    <property type="gene ID" value="SETIT_002473mg"/>
</dbReference>
<dbReference type="InterPro" id="IPR036249">
    <property type="entry name" value="Thioredoxin-like_sf"/>
</dbReference>
<dbReference type="InterPro" id="IPR013766">
    <property type="entry name" value="Thioredoxin_domain"/>
</dbReference>
<dbReference type="Pfam" id="PF00085">
    <property type="entry name" value="Thioredoxin"/>
    <property type="match status" value="1"/>
</dbReference>